<sequence>MTSQTQPDWQLLVPANGKLELSMAVHLNGVVLAHFKGHQKSGIADSNLWFITRNPVPNHIFDKWKMGSDIVGTDEEAMSASDNEVVELLSSIANLKITTATGTGKRSRSVHVLSSPEAMDSNRRSFRKKRKDLNADALPTWPHQPGGSISSPVEVKDFLSDSDNNASSPPNLWFAQFEQTMMVKDGDISNIDL</sequence>
<keyword evidence="3" id="KW-1185">Reference proteome</keyword>
<evidence type="ECO:0000313" key="3">
    <source>
        <dbReference type="Proteomes" id="UP000054217"/>
    </source>
</evidence>
<dbReference type="Proteomes" id="UP000054217">
    <property type="component" value="Unassembled WGS sequence"/>
</dbReference>
<protein>
    <submittedName>
        <fullName evidence="2">Uncharacterized protein</fullName>
    </submittedName>
</protein>
<reference evidence="2 3" key="1">
    <citation type="submission" date="2014-04" db="EMBL/GenBank/DDBJ databases">
        <authorList>
            <consortium name="DOE Joint Genome Institute"/>
            <person name="Kuo A."/>
            <person name="Kohler A."/>
            <person name="Costa M.D."/>
            <person name="Nagy L.G."/>
            <person name="Floudas D."/>
            <person name="Copeland A."/>
            <person name="Barry K.W."/>
            <person name="Cichocki N."/>
            <person name="Veneault-Fourrey C."/>
            <person name="LaButti K."/>
            <person name="Lindquist E.A."/>
            <person name="Lipzen A."/>
            <person name="Lundell T."/>
            <person name="Morin E."/>
            <person name="Murat C."/>
            <person name="Sun H."/>
            <person name="Tunlid A."/>
            <person name="Henrissat B."/>
            <person name="Grigoriev I.V."/>
            <person name="Hibbett D.S."/>
            <person name="Martin F."/>
            <person name="Nordberg H.P."/>
            <person name="Cantor M.N."/>
            <person name="Hua S.X."/>
        </authorList>
    </citation>
    <scope>NUCLEOTIDE SEQUENCE [LARGE SCALE GENOMIC DNA]</scope>
    <source>
        <strain evidence="2 3">Marx 270</strain>
    </source>
</reference>
<feature type="region of interest" description="Disordered" evidence="1">
    <location>
        <begin position="136"/>
        <end position="155"/>
    </location>
</feature>
<gene>
    <name evidence="2" type="ORF">M404DRAFT_35652</name>
</gene>
<reference evidence="3" key="2">
    <citation type="submission" date="2015-01" db="EMBL/GenBank/DDBJ databases">
        <title>Evolutionary Origins and Diversification of the Mycorrhizal Mutualists.</title>
        <authorList>
            <consortium name="DOE Joint Genome Institute"/>
            <consortium name="Mycorrhizal Genomics Consortium"/>
            <person name="Kohler A."/>
            <person name="Kuo A."/>
            <person name="Nagy L.G."/>
            <person name="Floudas D."/>
            <person name="Copeland A."/>
            <person name="Barry K.W."/>
            <person name="Cichocki N."/>
            <person name="Veneault-Fourrey C."/>
            <person name="LaButti K."/>
            <person name="Lindquist E.A."/>
            <person name="Lipzen A."/>
            <person name="Lundell T."/>
            <person name="Morin E."/>
            <person name="Murat C."/>
            <person name="Riley R."/>
            <person name="Ohm R."/>
            <person name="Sun H."/>
            <person name="Tunlid A."/>
            <person name="Henrissat B."/>
            <person name="Grigoriev I.V."/>
            <person name="Hibbett D.S."/>
            <person name="Martin F."/>
        </authorList>
    </citation>
    <scope>NUCLEOTIDE SEQUENCE [LARGE SCALE GENOMIC DNA]</scope>
    <source>
        <strain evidence="3">Marx 270</strain>
    </source>
</reference>
<organism evidence="2 3">
    <name type="scientific">Pisolithus tinctorius Marx 270</name>
    <dbReference type="NCBI Taxonomy" id="870435"/>
    <lineage>
        <taxon>Eukaryota</taxon>
        <taxon>Fungi</taxon>
        <taxon>Dikarya</taxon>
        <taxon>Basidiomycota</taxon>
        <taxon>Agaricomycotina</taxon>
        <taxon>Agaricomycetes</taxon>
        <taxon>Agaricomycetidae</taxon>
        <taxon>Boletales</taxon>
        <taxon>Sclerodermatineae</taxon>
        <taxon>Pisolithaceae</taxon>
        <taxon>Pisolithus</taxon>
    </lineage>
</organism>
<evidence type="ECO:0000313" key="2">
    <source>
        <dbReference type="EMBL" id="KIN93874.1"/>
    </source>
</evidence>
<evidence type="ECO:0000256" key="1">
    <source>
        <dbReference type="SAM" id="MobiDB-lite"/>
    </source>
</evidence>
<dbReference type="InParanoid" id="A0A0C3MYC6"/>
<proteinExistence type="predicted"/>
<dbReference type="HOGENOM" id="CLU_1409314_0_0_1"/>
<dbReference type="EMBL" id="KN832129">
    <property type="protein sequence ID" value="KIN93874.1"/>
    <property type="molecule type" value="Genomic_DNA"/>
</dbReference>
<name>A0A0C3MYC6_PISTI</name>
<dbReference type="AlphaFoldDB" id="A0A0C3MYC6"/>
<dbReference type="OrthoDB" id="2666771at2759"/>
<accession>A0A0C3MYC6</accession>